<proteinExistence type="predicted"/>
<dbReference type="AlphaFoldDB" id="A0A0E3SMQ3"/>
<dbReference type="PANTHER" id="PTHR43233:SF1">
    <property type="entry name" value="FAMILY N-ACETYLTRANSFERASE, PUTATIVE (AFU_ORTHOLOGUE AFUA_6G03350)-RELATED"/>
    <property type="match status" value="1"/>
</dbReference>
<dbReference type="RefSeq" id="WP_048107633.1">
    <property type="nucleotide sequence ID" value="NZ_CP009517.1"/>
</dbReference>
<dbReference type="CDD" id="cd04301">
    <property type="entry name" value="NAT_SF"/>
    <property type="match status" value="1"/>
</dbReference>
<dbReference type="InterPro" id="IPR000182">
    <property type="entry name" value="GNAT_dom"/>
</dbReference>
<dbReference type="PATRIC" id="fig|1434107.4.peg.2158"/>
<sequence length="141" mass="16308">MKDIEYKTGPPTWHEHFQLFSSTGWMPVLKVSEDDLKKVFDNTWYWITAYKDQKIIGAGRLISDGAMYALICDIIVIPDHQNKGIGSTILKQLVNKCQETDIKRVWLFAAPGKAKFYEKYGFSIRPNEAPGMQLIEFEFQQ</sequence>
<dbReference type="PANTHER" id="PTHR43233">
    <property type="entry name" value="FAMILY N-ACETYLTRANSFERASE, PUTATIVE (AFU_ORTHOLOGUE AFUA_6G03350)-RELATED"/>
    <property type="match status" value="1"/>
</dbReference>
<dbReference type="PROSITE" id="PS51186">
    <property type="entry name" value="GNAT"/>
    <property type="match status" value="1"/>
</dbReference>
<dbReference type="Pfam" id="PF00583">
    <property type="entry name" value="Acetyltransf_1"/>
    <property type="match status" value="1"/>
</dbReference>
<keyword evidence="3" id="KW-1185">Reference proteome</keyword>
<reference evidence="2" key="1">
    <citation type="submission" date="2014-07" db="EMBL/GenBank/DDBJ databases">
        <title>Methanogenic archaea and the global carbon cycle.</title>
        <authorList>
            <person name="Henriksen J.R."/>
            <person name="Luke J."/>
            <person name="Reinhart S."/>
            <person name="Benedict M.N."/>
            <person name="Youngblut N.D."/>
            <person name="Metcalf M.E."/>
            <person name="Whitaker R.J."/>
            <person name="Metcalf W.W."/>
        </authorList>
    </citation>
    <scope>NUCLEOTIDE SEQUENCE [LARGE SCALE GENOMIC DNA]</scope>
    <source>
        <strain evidence="2">3</strain>
    </source>
</reference>
<dbReference type="SUPFAM" id="SSF55729">
    <property type="entry name" value="Acyl-CoA N-acyltransferases (Nat)"/>
    <property type="match status" value="1"/>
</dbReference>
<dbReference type="Proteomes" id="UP000033066">
    <property type="component" value="Chromosome"/>
</dbReference>
<dbReference type="Gene3D" id="3.40.630.30">
    <property type="match status" value="1"/>
</dbReference>
<gene>
    <name evidence="2" type="ORF">MSBR3_1670</name>
</gene>
<dbReference type="InterPro" id="IPR053144">
    <property type="entry name" value="Acetyltransferase_Butenolide"/>
</dbReference>
<dbReference type="GO" id="GO:0016747">
    <property type="term" value="F:acyltransferase activity, transferring groups other than amino-acyl groups"/>
    <property type="evidence" value="ECO:0007669"/>
    <property type="project" value="InterPro"/>
</dbReference>
<dbReference type="InterPro" id="IPR016181">
    <property type="entry name" value="Acyl_CoA_acyltransferase"/>
</dbReference>
<evidence type="ECO:0000259" key="1">
    <source>
        <dbReference type="PROSITE" id="PS51186"/>
    </source>
</evidence>
<feature type="domain" description="N-acetyltransferase" evidence="1">
    <location>
        <begin position="4"/>
        <end position="141"/>
    </location>
</feature>
<name>A0A0E3SMQ3_METBA</name>
<protein>
    <recommendedName>
        <fullName evidence="1">N-acetyltransferase domain-containing protein</fullName>
    </recommendedName>
</protein>
<dbReference type="OrthoDB" id="87545at2157"/>
<dbReference type="STRING" id="1434107.MSBR3_1670"/>
<organism evidence="2 3">
    <name type="scientific">Methanosarcina barkeri 3</name>
    <dbReference type="NCBI Taxonomy" id="1434107"/>
    <lineage>
        <taxon>Archaea</taxon>
        <taxon>Methanobacteriati</taxon>
        <taxon>Methanobacteriota</taxon>
        <taxon>Stenosarchaea group</taxon>
        <taxon>Methanomicrobia</taxon>
        <taxon>Methanosarcinales</taxon>
        <taxon>Methanosarcinaceae</taxon>
        <taxon>Methanosarcina</taxon>
    </lineage>
</organism>
<evidence type="ECO:0000313" key="3">
    <source>
        <dbReference type="Proteomes" id="UP000033066"/>
    </source>
</evidence>
<accession>A0A0E3SMQ3</accession>
<dbReference type="KEGG" id="mbak:MSBR3_1670"/>
<dbReference type="EMBL" id="CP009517">
    <property type="protein sequence ID" value="AKB82248.1"/>
    <property type="molecule type" value="Genomic_DNA"/>
</dbReference>
<dbReference type="HOGENOM" id="CLU_086503_3_2_2"/>
<dbReference type="GeneID" id="24789216"/>
<evidence type="ECO:0000313" key="2">
    <source>
        <dbReference type="EMBL" id="AKB82248.1"/>
    </source>
</evidence>